<protein>
    <submittedName>
        <fullName evidence="4">Serine/threonine-protein kinase/receptor</fullName>
    </submittedName>
</protein>
<dbReference type="Pfam" id="PF07714">
    <property type="entry name" value="PK_Tyr_Ser-Thr"/>
    <property type="match status" value="1"/>
</dbReference>
<feature type="domain" description="Protein kinase" evidence="3">
    <location>
        <begin position="394"/>
        <end position="657"/>
    </location>
</feature>
<evidence type="ECO:0000256" key="1">
    <source>
        <dbReference type="SAM" id="MobiDB-lite"/>
    </source>
</evidence>
<dbReference type="SMART" id="SM00220">
    <property type="entry name" value="S_TKc"/>
    <property type="match status" value="1"/>
</dbReference>
<keyword evidence="2" id="KW-0812">Transmembrane</keyword>
<reference evidence="4" key="1">
    <citation type="submission" date="2023-08" db="EMBL/GenBank/DDBJ databases">
        <title>Reference Genome Resource for the Citrus Pathogen Phytophthora citrophthora.</title>
        <authorList>
            <person name="Moller H."/>
            <person name="Coetzee B."/>
            <person name="Rose L.J."/>
            <person name="Van Niekerk J.M."/>
        </authorList>
    </citation>
    <scope>NUCLEOTIDE SEQUENCE</scope>
    <source>
        <strain evidence="4">STE-U-9442</strain>
    </source>
</reference>
<keyword evidence="4" id="KW-0418">Kinase</keyword>
<evidence type="ECO:0000259" key="3">
    <source>
        <dbReference type="PROSITE" id="PS50011"/>
    </source>
</evidence>
<dbReference type="AlphaFoldDB" id="A0AAD9GX00"/>
<evidence type="ECO:0000256" key="2">
    <source>
        <dbReference type="SAM" id="Phobius"/>
    </source>
</evidence>
<proteinExistence type="predicted"/>
<accession>A0AAD9GX00</accession>
<dbReference type="InterPro" id="IPR011009">
    <property type="entry name" value="Kinase-like_dom_sf"/>
</dbReference>
<feature type="transmembrane region" description="Helical" evidence="2">
    <location>
        <begin position="275"/>
        <end position="298"/>
    </location>
</feature>
<comment type="caution">
    <text evidence="4">The sequence shown here is derived from an EMBL/GenBank/DDBJ whole genome shotgun (WGS) entry which is preliminary data.</text>
</comment>
<name>A0AAD9GX00_9STRA</name>
<keyword evidence="2" id="KW-1133">Transmembrane helix</keyword>
<dbReference type="EMBL" id="JASMQC010000003">
    <property type="protein sequence ID" value="KAK1946322.1"/>
    <property type="molecule type" value="Genomic_DNA"/>
</dbReference>
<dbReference type="Gene3D" id="1.10.510.10">
    <property type="entry name" value="Transferase(Phosphotransferase) domain 1"/>
    <property type="match status" value="1"/>
</dbReference>
<keyword evidence="5" id="KW-1185">Reference proteome</keyword>
<dbReference type="PANTHER" id="PTHR44329">
    <property type="entry name" value="SERINE/THREONINE-PROTEIN KINASE TNNI3K-RELATED"/>
    <property type="match status" value="1"/>
</dbReference>
<sequence>MQVVGYDPHDRILQDKPSFPSSETYFSFDGTHSDLARQLYFRAKAGYDVPQFENLEIPSVLQNRLDGLQLEWKYLPGIAQRALLWDSGFAVSRANTLIQIWPLGSWSMVDLAVPLSEFNAVGCVERNCTQPDNSTSLSNLYCNGEQMLSASRCVVDDFEDSSNTHTAMWVTGGNPEMIPIPLIMRHIWEDSGNNKSYDVAAIHTVTDDDEPAYDSCPEDHQNGGFGAPVFTCLSLGKVSEEVQNQRQEVKGSDWVSRWLAEDYGGSYGPSSKFNLVLLAPIIGGALVVIALVVLFIVIKHRRSKRADHHNPIEENPGTPITDYQGCKDSEENRYNSSQGRRSMGTDTASTMRTNRLGRRMSAYESDLSSESNVTLKILLDSPFIAGKHIPYDSITFQRALSKGAHGEVWLGEYGGQQVAVKRLFSDKQHKAEDVELFAKEIELSASLEHPNIVSFVGVAWNTLNNLVMLLEFFPTGDLQEYLAKNSDLLSWKKDKIDIAAGTAHALEYLHSRSPPLIHRDLKSKNILLTKQLEPKLIDFGVSRGREEYSMTAGVGTPYWTAPEIMEGKRYTEQADIFSFGVVLSELDTGKLPYHDALSSDGKKLKPFQILSDVMAGTLRPSFSENCPQRIRRLAVACCQQDPARRPTAAQAIMMLFEEA</sequence>
<dbReference type="InterPro" id="IPR008271">
    <property type="entry name" value="Ser/Thr_kinase_AS"/>
</dbReference>
<keyword evidence="2" id="KW-0472">Membrane</keyword>
<dbReference type="PANTHER" id="PTHR44329:SF214">
    <property type="entry name" value="PROTEIN KINASE DOMAIN-CONTAINING PROTEIN"/>
    <property type="match status" value="1"/>
</dbReference>
<feature type="compositionally biased region" description="Polar residues" evidence="1">
    <location>
        <begin position="334"/>
        <end position="348"/>
    </location>
</feature>
<feature type="region of interest" description="Disordered" evidence="1">
    <location>
        <begin position="308"/>
        <end position="348"/>
    </location>
</feature>
<dbReference type="InterPro" id="IPR001245">
    <property type="entry name" value="Ser-Thr/Tyr_kinase_cat_dom"/>
</dbReference>
<dbReference type="Proteomes" id="UP001259832">
    <property type="component" value="Unassembled WGS sequence"/>
</dbReference>
<dbReference type="Gene3D" id="3.30.200.20">
    <property type="entry name" value="Phosphorylase Kinase, domain 1"/>
    <property type="match status" value="1"/>
</dbReference>
<dbReference type="GO" id="GO:0004674">
    <property type="term" value="F:protein serine/threonine kinase activity"/>
    <property type="evidence" value="ECO:0007669"/>
    <property type="project" value="TreeGrafter"/>
</dbReference>
<dbReference type="InterPro" id="IPR051681">
    <property type="entry name" value="Ser/Thr_Kinases-Pseudokinases"/>
</dbReference>
<evidence type="ECO:0000313" key="4">
    <source>
        <dbReference type="EMBL" id="KAK1946322.1"/>
    </source>
</evidence>
<dbReference type="PROSITE" id="PS00108">
    <property type="entry name" value="PROTEIN_KINASE_ST"/>
    <property type="match status" value="1"/>
</dbReference>
<dbReference type="SUPFAM" id="SSF56112">
    <property type="entry name" value="Protein kinase-like (PK-like)"/>
    <property type="match status" value="1"/>
</dbReference>
<organism evidence="4 5">
    <name type="scientific">Phytophthora citrophthora</name>
    <dbReference type="NCBI Taxonomy" id="4793"/>
    <lineage>
        <taxon>Eukaryota</taxon>
        <taxon>Sar</taxon>
        <taxon>Stramenopiles</taxon>
        <taxon>Oomycota</taxon>
        <taxon>Peronosporomycetes</taxon>
        <taxon>Peronosporales</taxon>
        <taxon>Peronosporaceae</taxon>
        <taxon>Phytophthora</taxon>
    </lineage>
</organism>
<gene>
    <name evidence="4" type="ORF">P3T76_001875</name>
</gene>
<dbReference type="CDD" id="cd13999">
    <property type="entry name" value="STKc_MAP3K-like"/>
    <property type="match status" value="1"/>
</dbReference>
<dbReference type="PROSITE" id="PS50011">
    <property type="entry name" value="PROTEIN_KINASE_DOM"/>
    <property type="match status" value="1"/>
</dbReference>
<dbReference type="InterPro" id="IPR000719">
    <property type="entry name" value="Prot_kinase_dom"/>
</dbReference>
<evidence type="ECO:0000313" key="5">
    <source>
        <dbReference type="Proteomes" id="UP001259832"/>
    </source>
</evidence>
<dbReference type="GO" id="GO:0005524">
    <property type="term" value="F:ATP binding"/>
    <property type="evidence" value="ECO:0007669"/>
    <property type="project" value="InterPro"/>
</dbReference>
<keyword evidence="4" id="KW-0808">Transferase</keyword>